<protein>
    <submittedName>
        <fullName evidence="13">GPI-anchored protein 7</fullName>
    </submittedName>
</protein>
<dbReference type="GO" id="GO:0005576">
    <property type="term" value="C:extracellular region"/>
    <property type="evidence" value="ECO:0007669"/>
    <property type="project" value="UniProtKB-SubCell"/>
</dbReference>
<dbReference type="GO" id="GO:0098552">
    <property type="term" value="C:side of membrane"/>
    <property type="evidence" value="ECO:0007669"/>
    <property type="project" value="UniProtKB-KW"/>
</dbReference>
<comment type="caution">
    <text evidence="13">The sequence shown here is derived from an EMBL/GenBank/DDBJ whole genome shotgun (WGS) entry which is preliminary data.</text>
</comment>
<feature type="signal peptide" evidence="11">
    <location>
        <begin position="1"/>
        <end position="19"/>
    </location>
</feature>
<dbReference type="GO" id="GO:0046872">
    <property type="term" value="F:metal ion binding"/>
    <property type="evidence" value="ECO:0007669"/>
    <property type="project" value="UniProtKB-UniRule"/>
</dbReference>
<dbReference type="Pfam" id="PF05730">
    <property type="entry name" value="CFEM"/>
    <property type="match status" value="1"/>
</dbReference>
<dbReference type="AlphaFoldDB" id="A0AAN7C2M2"/>
<keyword evidence="6 11" id="KW-0732">Signal</keyword>
<evidence type="ECO:0000256" key="9">
    <source>
        <dbReference type="PROSITE-ProRule" id="PRU01356"/>
    </source>
</evidence>
<evidence type="ECO:0000313" key="14">
    <source>
        <dbReference type="Proteomes" id="UP001303760"/>
    </source>
</evidence>
<comment type="caution">
    <text evidence="9">Lacks conserved residue(s) required for the propagation of feature annotation.</text>
</comment>
<keyword evidence="4" id="KW-0964">Secreted</keyword>
<dbReference type="Proteomes" id="UP001303760">
    <property type="component" value="Unassembled WGS sequence"/>
</dbReference>
<feature type="region of interest" description="Disordered" evidence="10">
    <location>
        <begin position="113"/>
        <end position="134"/>
    </location>
</feature>
<organism evidence="13 14">
    <name type="scientific">Achaetomium macrosporum</name>
    <dbReference type="NCBI Taxonomy" id="79813"/>
    <lineage>
        <taxon>Eukaryota</taxon>
        <taxon>Fungi</taxon>
        <taxon>Dikarya</taxon>
        <taxon>Ascomycota</taxon>
        <taxon>Pezizomycotina</taxon>
        <taxon>Sordariomycetes</taxon>
        <taxon>Sordariomycetidae</taxon>
        <taxon>Sordariales</taxon>
        <taxon>Chaetomiaceae</taxon>
        <taxon>Achaetomium</taxon>
    </lineage>
</organism>
<keyword evidence="14" id="KW-1185">Reference proteome</keyword>
<sequence length="160" mass="15737">MKIPVALISAATVAASAAAESLSTYLPACSIDCLTTAIGTATTCKGPEDLECFCIAENYRAIYDSGVACVLQACGNDVSVGEVLPAATHMCEVVVARSGSTVTSVGYPASTANPSGSAVNATTATSSTSSPTTSTNAVSSFGTHALAVVAPLALAAVVNL</sequence>
<keyword evidence="9" id="KW-0479">Metal-binding</keyword>
<evidence type="ECO:0000256" key="10">
    <source>
        <dbReference type="SAM" id="MobiDB-lite"/>
    </source>
</evidence>
<keyword evidence="9" id="KW-0349">Heme</keyword>
<gene>
    <name evidence="13" type="ORF">C8A03DRAFT_47431</name>
</gene>
<reference evidence="13" key="1">
    <citation type="journal article" date="2023" name="Mol. Phylogenet. Evol.">
        <title>Genome-scale phylogeny and comparative genomics of the fungal order Sordariales.</title>
        <authorList>
            <person name="Hensen N."/>
            <person name="Bonometti L."/>
            <person name="Westerberg I."/>
            <person name="Brannstrom I.O."/>
            <person name="Guillou S."/>
            <person name="Cros-Aarteil S."/>
            <person name="Calhoun S."/>
            <person name="Haridas S."/>
            <person name="Kuo A."/>
            <person name="Mondo S."/>
            <person name="Pangilinan J."/>
            <person name="Riley R."/>
            <person name="LaButti K."/>
            <person name="Andreopoulos B."/>
            <person name="Lipzen A."/>
            <person name="Chen C."/>
            <person name="Yan M."/>
            <person name="Daum C."/>
            <person name="Ng V."/>
            <person name="Clum A."/>
            <person name="Steindorff A."/>
            <person name="Ohm R.A."/>
            <person name="Martin F."/>
            <person name="Silar P."/>
            <person name="Natvig D.O."/>
            <person name="Lalanne C."/>
            <person name="Gautier V."/>
            <person name="Ament-Velasquez S.L."/>
            <person name="Kruys A."/>
            <person name="Hutchinson M.I."/>
            <person name="Powell A.J."/>
            <person name="Barry K."/>
            <person name="Miller A.N."/>
            <person name="Grigoriev I.V."/>
            <person name="Debuchy R."/>
            <person name="Gladieux P."/>
            <person name="Hiltunen Thoren M."/>
            <person name="Johannesson H."/>
        </authorList>
    </citation>
    <scope>NUCLEOTIDE SEQUENCE</scope>
    <source>
        <strain evidence="13">CBS 532.94</strain>
    </source>
</reference>
<evidence type="ECO:0000256" key="3">
    <source>
        <dbReference type="ARBA" id="ARBA00010031"/>
    </source>
</evidence>
<evidence type="ECO:0000259" key="12">
    <source>
        <dbReference type="PROSITE" id="PS52012"/>
    </source>
</evidence>
<feature type="domain" description="CFEM" evidence="12">
    <location>
        <begin position="1"/>
        <end position="118"/>
    </location>
</feature>
<evidence type="ECO:0000256" key="6">
    <source>
        <dbReference type="ARBA" id="ARBA00022729"/>
    </source>
</evidence>
<evidence type="ECO:0000256" key="2">
    <source>
        <dbReference type="ARBA" id="ARBA00004613"/>
    </source>
</evidence>
<feature type="binding site" description="axial binding residue" evidence="9">
    <location>
        <position position="49"/>
    </location>
    <ligand>
        <name>heme</name>
        <dbReference type="ChEBI" id="CHEBI:30413"/>
    </ligand>
    <ligandPart>
        <name>Fe</name>
        <dbReference type="ChEBI" id="CHEBI:18248"/>
    </ligandPart>
</feature>
<dbReference type="InterPro" id="IPR008427">
    <property type="entry name" value="Extracellular_membr_CFEM_dom"/>
</dbReference>
<evidence type="ECO:0000313" key="13">
    <source>
        <dbReference type="EMBL" id="KAK4234179.1"/>
    </source>
</evidence>
<accession>A0AAN7C2M2</accession>
<reference evidence="13" key="2">
    <citation type="submission" date="2023-05" db="EMBL/GenBank/DDBJ databases">
        <authorList>
            <consortium name="Lawrence Berkeley National Laboratory"/>
            <person name="Steindorff A."/>
            <person name="Hensen N."/>
            <person name="Bonometti L."/>
            <person name="Westerberg I."/>
            <person name="Brannstrom I.O."/>
            <person name="Guillou S."/>
            <person name="Cros-Aarteil S."/>
            <person name="Calhoun S."/>
            <person name="Haridas S."/>
            <person name="Kuo A."/>
            <person name="Mondo S."/>
            <person name="Pangilinan J."/>
            <person name="Riley R."/>
            <person name="Labutti K."/>
            <person name="Andreopoulos B."/>
            <person name="Lipzen A."/>
            <person name="Chen C."/>
            <person name="Yanf M."/>
            <person name="Daum C."/>
            <person name="Ng V."/>
            <person name="Clum A."/>
            <person name="Ohm R."/>
            <person name="Martin F."/>
            <person name="Silar P."/>
            <person name="Natvig D."/>
            <person name="Lalanne C."/>
            <person name="Gautier V."/>
            <person name="Ament-Velasquez S.L."/>
            <person name="Kruys A."/>
            <person name="Hutchinson M.I."/>
            <person name="Powell A.J."/>
            <person name="Barry K."/>
            <person name="Miller A.N."/>
            <person name="Grigoriev I.V."/>
            <person name="Debuchy R."/>
            <person name="Gladieux P."/>
            <person name="Thoren M.H."/>
            <person name="Johannesson H."/>
        </authorList>
    </citation>
    <scope>NUCLEOTIDE SEQUENCE</scope>
    <source>
        <strain evidence="13">CBS 532.94</strain>
    </source>
</reference>
<feature type="compositionally biased region" description="Low complexity" evidence="10">
    <location>
        <begin position="117"/>
        <end position="134"/>
    </location>
</feature>
<keyword evidence="9" id="KW-0408">Iron</keyword>
<comment type="subcellular location">
    <subcellularLocation>
        <location evidence="1">Membrane</location>
        <topology evidence="1">Lipid-anchor</topology>
        <topology evidence="1">GPI-anchor</topology>
    </subcellularLocation>
    <subcellularLocation>
        <location evidence="2">Secreted</location>
    </subcellularLocation>
</comment>
<dbReference type="EMBL" id="MU860406">
    <property type="protein sequence ID" value="KAK4234179.1"/>
    <property type="molecule type" value="Genomic_DNA"/>
</dbReference>
<keyword evidence="5" id="KW-0472">Membrane</keyword>
<keyword evidence="5" id="KW-0336">GPI-anchor</keyword>
<proteinExistence type="inferred from homology"/>
<name>A0AAN7C2M2_9PEZI</name>
<evidence type="ECO:0000256" key="5">
    <source>
        <dbReference type="ARBA" id="ARBA00022622"/>
    </source>
</evidence>
<keyword evidence="5" id="KW-0325">Glycoprotein</keyword>
<keyword evidence="8" id="KW-0449">Lipoprotein</keyword>
<evidence type="ECO:0000256" key="4">
    <source>
        <dbReference type="ARBA" id="ARBA00022525"/>
    </source>
</evidence>
<feature type="chain" id="PRO_5042978997" evidence="11">
    <location>
        <begin position="20"/>
        <end position="160"/>
    </location>
</feature>
<evidence type="ECO:0000256" key="7">
    <source>
        <dbReference type="ARBA" id="ARBA00023157"/>
    </source>
</evidence>
<evidence type="ECO:0000256" key="1">
    <source>
        <dbReference type="ARBA" id="ARBA00004589"/>
    </source>
</evidence>
<evidence type="ECO:0000256" key="8">
    <source>
        <dbReference type="ARBA" id="ARBA00023288"/>
    </source>
</evidence>
<keyword evidence="7" id="KW-1015">Disulfide bond</keyword>
<comment type="similarity">
    <text evidence="3">Belongs to the RBT5 family.</text>
</comment>
<dbReference type="PROSITE" id="PS52012">
    <property type="entry name" value="CFEM"/>
    <property type="match status" value="1"/>
</dbReference>
<evidence type="ECO:0000256" key="11">
    <source>
        <dbReference type="SAM" id="SignalP"/>
    </source>
</evidence>